<evidence type="ECO:0000256" key="1">
    <source>
        <dbReference type="SAM" id="SignalP"/>
    </source>
</evidence>
<dbReference type="RefSeq" id="WP_221480052.1">
    <property type="nucleotide sequence ID" value="NZ_JACHLK010000001.1"/>
</dbReference>
<dbReference type="SUPFAM" id="SSF47473">
    <property type="entry name" value="EF-hand"/>
    <property type="match status" value="1"/>
</dbReference>
<dbReference type="Proteomes" id="UP000575083">
    <property type="component" value="Unassembled WGS sequence"/>
</dbReference>
<feature type="signal peptide" evidence="1">
    <location>
        <begin position="1"/>
        <end position="26"/>
    </location>
</feature>
<proteinExistence type="predicted"/>
<reference evidence="3 4" key="1">
    <citation type="submission" date="2020-08" db="EMBL/GenBank/DDBJ databases">
        <title>Functional genomics of gut bacteria from endangered species of beetles.</title>
        <authorList>
            <person name="Carlos-Shanley C."/>
        </authorList>
    </citation>
    <scope>NUCLEOTIDE SEQUENCE [LARGE SCALE GENOMIC DNA]</scope>
    <source>
        <strain evidence="3 4">S00198</strain>
    </source>
</reference>
<comment type="caution">
    <text evidence="3">The sequence shown here is derived from an EMBL/GenBank/DDBJ whole genome shotgun (WGS) entry which is preliminary data.</text>
</comment>
<gene>
    <name evidence="3" type="ORF">HNP48_000653</name>
</gene>
<keyword evidence="4" id="KW-1185">Reference proteome</keyword>
<dbReference type="GO" id="GO:0005509">
    <property type="term" value="F:calcium ion binding"/>
    <property type="evidence" value="ECO:0007669"/>
    <property type="project" value="InterPro"/>
</dbReference>
<dbReference type="AlphaFoldDB" id="A0A7X0PAC2"/>
<name>A0A7X0PAC2_9BURK</name>
<accession>A0A7X0PAC2</accession>
<keyword evidence="1" id="KW-0732">Signal</keyword>
<evidence type="ECO:0000259" key="2">
    <source>
        <dbReference type="PROSITE" id="PS50222"/>
    </source>
</evidence>
<dbReference type="EMBL" id="JACHLK010000001">
    <property type="protein sequence ID" value="MBB6557989.1"/>
    <property type="molecule type" value="Genomic_DNA"/>
</dbReference>
<evidence type="ECO:0000313" key="4">
    <source>
        <dbReference type="Proteomes" id="UP000575083"/>
    </source>
</evidence>
<evidence type="ECO:0000313" key="3">
    <source>
        <dbReference type="EMBL" id="MBB6557989.1"/>
    </source>
</evidence>
<dbReference type="PROSITE" id="PS50222">
    <property type="entry name" value="EF_HAND_2"/>
    <property type="match status" value="1"/>
</dbReference>
<dbReference type="Gene3D" id="1.10.238.10">
    <property type="entry name" value="EF-hand"/>
    <property type="match status" value="1"/>
</dbReference>
<dbReference type="InterPro" id="IPR011992">
    <property type="entry name" value="EF-hand-dom_pair"/>
</dbReference>
<dbReference type="InterPro" id="IPR002048">
    <property type="entry name" value="EF_hand_dom"/>
</dbReference>
<organism evidence="3 4">
    <name type="scientific">Acidovorax soli</name>
    <dbReference type="NCBI Taxonomy" id="592050"/>
    <lineage>
        <taxon>Bacteria</taxon>
        <taxon>Pseudomonadati</taxon>
        <taxon>Pseudomonadota</taxon>
        <taxon>Betaproteobacteria</taxon>
        <taxon>Burkholderiales</taxon>
        <taxon>Comamonadaceae</taxon>
        <taxon>Acidovorax</taxon>
    </lineage>
</organism>
<feature type="chain" id="PRO_5031280597" evidence="1">
    <location>
        <begin position="27"/>
        <end position="110"/>
    </location>
</feature>
<feature type="domain" description="EF-hand" evidence="2">
    <location>
        <begin position="40"/>
        <end position="75"/>
    </location>
</feature>
<sequence length="110" mass="11530">MTSSSSTRALAVASGLALGLMAGACAQTAPSAQHAQPMQQARAQLHQRFAAADKDGNGQLTRAEAQAGMPRVHNAFDQIDTTRKGYVTEAEITAAIVARLAGRRGLQQQQ</sequence>
<protein>
    <submittedName>
        <fullName evidence="3">Putative low-complexity protein</fullName>
    </submittedName>
</protein>